<evidence type="ECO:0000256" key="1">
    <source>
        <dbReference type="ARBA" id="ARBA00000086"/>
    </source>
</evidence>
<dbReference type="GO" id="GO:0008725">
    <property type="term" value="F:DNA-3-methyladenine glycosylase activity"/>
    <property type="evidence" value="ECO:0007669"/>
    <property type="project" value="TreeGrafter"/>
</dbReference>
<dbReference type="Gene3D" id="1.10.1670.40">
    <property type="match status" value="1"/>
</dbReference>
<dbReference type="InterPro" id="IPR011257">
    <property type="entry name" value="DNA_glycosylase"/>
</dbReference>
<proteinExistence type="predicted"/>
<accession>A4WUA3</accession>
<reference evidence="6" key="1">
    <citation type="submission" date="2007-04" db="EMBL/GenBank/DDBJ databases">
        <title>Complete sequence of chromosome of Rhodobacter sphaeroides ATCC 17025.</title>
        <authorList>
            <consortium name="US DOE Joint Genome Institute"/>
            <person name="Copeland A."/>
            <person name="Lucas S."/>
            <person name="Lapidus A."/>
            <person name="Barry K."/>
            <person name="Detter J.C."/>
            <person name="Glavina del Rio T."/>
            <person name="Hammon N."/>
            <person name="Israni S."/>
            <person name="Dalin E."/>
            <person name="Tice H."/>
            <person name="Pitluck S."/>
            <person name="Chertkov O."/>
            <person name="Brettin T."/>
            <person name="Bruce D."/>
            <person name="Han C."/>
            <person name="Schmutz J."/>
            <person name="Larimer F."/>
            <person name="Land M."/>
            <person name="Hauser L."/>
            <person name="Kyrpides N."/>
            <person name="Kim E."/>
            <person name="Richardson P."/>
            <person name="Mackenzie C."/>
            <person name="Choudhary M."/>
            <person name="Donohue T.J."/>
            <person name="Kaplan S."/>
        </authorList>
    </citation>
    <scope>NUCLEOTIDE SEQUENCE [LARGE SCALE GENOMIC DNA]</scope>
    <source>
        <strain evidence="6">ATCC 17025</strain>
    </source>
</reference>
<evidence type="ECO:0000259" key="5">
    <source>
        <dbReference type="SMART" id="SM00478"/>
    </source>
</evidence>
<dbReference type="GO" id="GO:0032993">
    <property type="term" value="C:protein-DNA complex"/>
    <property type="evidence" value="ECO:0007669"/>
    <property type="project" value="TreeGrafter"/>
</dbReference>
<dbReference type="PANTHER" id="PTHR43003">
    <property type="entry name" value="DNA-3-METHYLADENINE GLYCOSYLASE"/>
    <property type="match status" value="1"/>
</dbReference>
<dbReference type="Pfam" id="PF00730">
    <property type="entry name" value="HhH-GPD"/>
    <property type="match status" value="1"/>
</dbReference>
<dbReference type="BioCyc" id="RSPH349102:G1G8M-2143-MONOMER"/>
<gene>
    <name evidence="6" type="ordered locus">Rsph17025_2076</name>
</gene>
<dbReference type="KEGG" id="rsq:Rsph17025_2076"/>
<evidence type="ECO:0000256" key="3">
    <source>
        <dbReference type="ARBA" id="ARBA00022763"/>
    </source>
</evidence>
<dbReference type="eggNOG" id="COG0122">
    <property type="taxonomic scope" value="Bacteria"/>
</dbReference>
<organism evidence="6">
    <name type="scientific">Cereibacter sphaeroides (strain ATCC 17025 / ATH 2.4.3)</name>
    <name type="common">Rhodobacter sphaeroides</name>
    <dbReference type="NCBI Taxonomy" id="349102"/>
    <lineage>
        <taxon>Bacteria</taxon>
        <taxon>Pseudomonadati</taxon>
        <taxon>Pseudomonadota</taxon>
        <taxon>Alphaproteobacteria</taxon>
        <taxon>Rhodobacterales</taxon>
        <taxon>Paracoccaceae</taxon>
        <taxon>Cereibacter</taxon>
    </lineage>
</organism>
<dbReference type="PANTHER" id="PTHR43003:SF5">
    <property type="entry name" value="DNA-3-METHYLADENINE GLYCOSYLASE"/>
    <property type="match status" value="1"/>
</dbReference>
<sequence>MTGRILTSPACITEGLDWLARREPRFAAAHALTGDPPLRRRPEGFAELVGAILGQQVSTAAAAAMRARMEAAGLMSPEAVAAADEAALRGCGLSAAKIRYVQALARATLDYRALAQLPDAEVVVRLTALPGIGRWTAELYAMTSLGRADILCAGDLALQESARLLFDLEARPGERALRAMAQDWSPWRGVAARLLWAYYRHAKGREGTA</sequence>
<protein>
    <recommendedName>
        <fullName evidence="2">DNA-3-methyladenine glycosylase II</fullName>
        <ecNumber evidence="2">3.2.2.21</ecNumber>
    </recommendedName>
</protein>
<dbReference type="EC" id="3.2.2.21" evidence="2"/>
<dbReference type="STRING" id="349102.Rsph17025_2076"/>
<dbReference type="Gene3D" id="1.10.340.30">
    <property type="entry name" value="Hypothetical protein, domain 2"/>
    <property type="match status" value="1"/>
</dbReference>
<dbReference type="EMBL" id="CP000661">
    <property type="protein sequence ID" value="ABP70967.1"/>
    <property type="molecule type" value="Genomic_DNA"/>
</dbReference>
<keyword evidence="3" id="KW-0227">DNA damage</keyword>
<dbReference type="InterPro" id="IPR051912">
    <property type="entry name" value="Alkylbase_DNA_Glycosylase/TA"/>
</dbReference>
<dbReference type="SUPFAM" id="SSF48150">
    <property type="entry name" value="DNA-glycosylase"/>
    <property type="match status" value="1"/>
</dbReference>
<dbReference type="SMART" id="SM00478">
    <property type="entry name" value="ENDO3c"/>
    <property type="match status" value="1"/>
</dbReference>
<dbReference type="GO" id="GO:0032131">
    <property type="term" value="F:alkylated DNA binding"/>
    <property type="evidence" value="ECO:0007669"/>
    <property type="project" value="TreeGrafter"/>
</dbReference>
<evidence type="ECO:0000313" key="6">
    <source>
        <dbReference type="EMBL" id="ABP70967.1"/>
    </source>
</evidence>
<feature type="domain" description="HhH-GPD" evidence="5">
    <location>
        <begin position="53"/>
        <end position="200"/>
    </location>
</feature>
<dbReference type="GO" id="GO:0006285">
    <property type="term" value="P:base-excision repair, AP site formation"/>
    <property type="evidence" value="ECO:0007669"/>
    <property type="project" value="TreeGrafter"/>
</dbReference>
<comment type="catalytic activity">
    <reaction evidence="1">
        <text>Hydrolysis of alkylated DNA, releasing 3-methyladenine, 3-methylguanine, 7-methylguanine and 7-methyladenine.</text>
        <dbReference type="EC" id="3.2.2.21"/>
    </reaction>
</comment>
<name>A4WUA3_CERS5</name>
<evidence type="ECO:0000256" key="2">
    <source>
        <dbReference type="ARBA" id="ARBA00012000"/>
    </source>
</evidence>
<dbReference type="GO" id="GO:0006307">
    <property type="term" value="P:DNA alkylation repair"/>
    <property type="evidence" value="ECO:0007669"/>
    <property type="project" value="TreeGrafter"/>
</dbReference>
<dbReference type="HOGENOM" id="CLU_000445_72_5_5"/>
<dbReference type="GO" id="GO:0043916">
    <property type="term" value="F:DNA-7-methylguanine glycosylase activity"/>
    <property type="evidence" value="ECO:0007669"/>
    <property type="project" value="TreeGrafter"/>
</dbReference>
<keyword evidence="4" id="KW-0234">DNA repair</keyword>
<evidence type="ECO:0000256" key="4">
    <source>
        <dbReference type="ARBA" id="ARBA00023204"/>
    </source>
</evidence>
<dbReference type="InterPro" id="IPR003265">
    <property type="entry name" value="HhH-GPD_domain"/>
</dbReference>
<dbReference type="CDD" id="cd00056">
    <property type="entry name" value="ENDO3c"/>
    <property type="match status" value="1"/>
</dbReference>
<dbReference type="AlphaFoldDB" id="A4WUA3"/>
<dbReference type="GO" id="GO:0005737">
    <property type="term" value="C:cytoplasm"/>
    <property type="evidence" value="ECO:0007669"/>
    <property type="project" value="TreeGrafter"/>
</dbReference>